<dbReference type="PANTHER" id="PTHR20941">
    <property type="entry name" value="FOLATE SYNTHESIS PROTEINS"/>
    <property type="match status" value="1"/>
</dbReference>
<dbReference type="InterPro" id="IPR011005">
    <property type="entry name" value="Dihydropteroate_synth-like_sf"/>
</dbReference>
<dbReference type="KEGG" id="ttc:FOKN1_1703"/>
<evidence type="ECO:0000256" key="13">
    <source>
        <dbReference type="ARBA" id="ARBA00053449"/>
    </source>
</evidence>
<sequence>MQLECGNRRLDLSRPRVMGVLNVTPDSFSDGGAFLAAGQAVARAREMVAEGADIIDIGGESTRPGADPVSIEDELTRVIPVIEALHGQVDALLSVDTSKPEVMRAAVAAGADIINDVCALQAPGALEAAAEGGAAVCLMHMQGEPRTMQADPRYENVVTDVAGFLRQRVAAAEAAGMARARLLVDPGFGFGKTLAHNLSLLKHLPDLVDSGVPVLVGLSRKSMIGKLLDLPVERRLQPSVALAVIAVMQGARIVRVHDVAPTVQALAMCAAVEQAE</sequence>
<evidence type="ECO:0000256" key="5">
    <source>
        <dbReference type="ARBA" id="ARBA00011738"/>
    </source>
</evidence>
<comment type="similarity">
    <text evidence="4 14">Belongs to the DHPS family.</text>
</comment>
<evidence type="ECO:0000313" key="16">
    <source>
        <dbReference type="EMBL" id="BAZ94091.1"/>
    </source>
</evidence>
<dbReference type="GO" id="GO:0046654">
    <property type="term" value="P:tetrahydrofolate biosynthetic process"/>
    <property type="evidence" value="ECO:0007669"/>
    <property type="project" value="UniProtKB-UniPathway"/>
</dbReference>
<evidence type="ECO:0000259" key="15">
    <source>
        <dbReference type="PROSITE" id="PS50972"/>
    </source>
</evidence>
<dbReference type="InterPro" id="IPR006390">
    <property type="entry name" value="DHP_synth_dom"/>
</dbReference>
<dbReference type="NCBIfam" id="TIGR01496">
    <property type="entry name" value="DHPS"/>
    <property type="match status" value="1"/>
</dbReference>
<comment type="cofactor">
    <cofactor evidence="2 14">
        <name>Mg(2+)</name>
        <dbReference type="ChEBI" id="CHEBI:18420"/>
    </cofactor>
</comment>
<evidence type="ECO:0000256" key="10">
    <source>
        <dbReference type="ARBA" id="ARBA00022842"/>
    </source>
</evidence>
<dbReference type="PROSITE" id="PS00792">
    <property type="entry name" value="DHPS_1"/>
    <property type="match status" value="1"/>
</dbReference>
<gene>
    <name evidence="16" type="ORF">FOKN1_1703</name>
</gene>
<dbReference type="SUPFAM" id="SSF51717">
    <property type="entry name" value="Dihydropteroate synthetase-like"/>
    <property type="match status" value="1"/>
</dbReference>
<organism evidence="16 17">
    <name type="scientific">Thiohalobacter thiocyanaticus</name>
    <dbReference type="NCBI Taxonomy" id="585455"/>
    <lineage>
        <taxon>Bacteria</taxon>
        <taxon>Pseudomonadati</taxon>
        <taxon>Pseudomonadota</taxon>
        <taxon>Gammaproteobacteria</taxon>
        <taxon>Thiohalobacterales</taxon>
        <taxon>Thiohalobacteraceae</taxon>
        <taxon>Thiohalobacter</taxon>
    </lineage>
</organism>
<comment type="pathway">
    <text evidence="3 14">Cofactor biosynthesis; tetrahydrofolate biosynthesis; 7,8-dihydrofolate from 2-amino-4-hydroxy-6-hydroxymethyl-7,8-dihydropteridine diphosphate and 4-aminobenzoate: step 1/2.</text>
</comment>
<proteinExistence type="inferred from homology"/>
<dbReference type="Gene3D" id="3.20.20.20">
    <property type="entry name" value="Dihydropteroate synthase-like"/>
    <property type="match status" value="1"/>
</dbReference>
<evidence type="ECO:0000256" key="12">
    <source>
        <dbReference type="ARBA" id="ARBA00030193"/>
    </source>
</evidence>
<keyword evidence="9 14" id="KW-0479">Metal-binding</keyword>
<name>A0A1Z4VR32_9GAMM</name>
<evidence type="ECO:0000256" key="1">
    <source>
        <dbReference type="ARBA" id="ARBA00000012"/>
    </source>
</evidence>
<dbReference type="GO" id="GO:0046656">
    <property type="term" value="P:folic acid biosynthetic process"/>
    <property type="evidence" value="ECO:0007669"/>
    <property type="project" value="UniProtKB-KW"/>
</dbReference>
<dbReference type="GO" id="GO:0005829">
    <property type="term" value="C:cytosol"/>
    <property type="evidence" value="ECO:0007669"/>
    <property type="project" value="TreeGrafter"/>
</dbReference>
<evidence type="ECO:0000256" key="6">
    <source>
        <dbReference type="ARBA" id="ARBA00012458"/>
    </source>
</evidence>
<dbReference type="InterPro" id="IPR000489">
    <property type="entry name" value="Pterin-binding_dom"/>
</dbReference>
<dbReference type="PROSITE" id="PS50972">
    <property type="entry name" value="PTERIN_BINDING"/>
    <property type="match status" value="1"/>
</dbReference>
<evidence type="ECO:0000256" key="14">
    <source>
        <dbReference type="RuleBase" id="RU361205"/>
    </source>
</evidence>
<comment type="function">
    <text evidence="13 14">Catalyzes the condensation of para-aminobenzoate (pABA) with 6-hydroxymethyl-7,8-dihydropterin diphosphate (DHPt-PP) to form 7,8-dihydropteroate (H2Pte), the immediate precursor of folate derivatives.</text>
</comment>
<evidence type="ECO:0000313" key="17">
    <source>
        <dbReference type="Proteomes" id="UP000218765"/>
    </source>
</evidence>
<accession>A0A1Z4VR32</accession>
<dbReference type="Pfam" id="PF00809">
    <property type="entry name" value="Pterin_bind"/>
    <property type="match status" value="1"/>
</dbReference>
<keyword evidence="8 14" id="KW-0808">Transferase</keyword>
<evidence type="ECO:0000256" key="4">
    <source>
        <dbReference type="ARBA" id="ARBA00009503"/>
    </source>
</evidence>
<evidence type="ECO:0000256" key="8">
    <source>
        <dbReference type="ARBA" id="ARBA00022679"/>
    </source>
</evidence>
<dbReference type="OrthoDB" id="9811744at2"/>
<dbReference type="GO" id="GO:0046872">
    <property type="term" value="F:metal ion binding"/>
    <property type="evidence" value="ECO:0007669"/>
    <property type="project" value="UniProtKB-KW"/>
</dbReference>
<dbReference type="FunFam" id="3.20.20.20:FF:000004">
    <property type="entry name" value="Dihydropteroate synthase"/>
    <property type="match status" value="1"/>
</dbReference>
<keyword evidence="10 14" id="KW-0460">Magnesium</keyword>
<dbReference type="EC" id="2.5.1.15" evidence="6 14"/>
<dbReference type="InterPro" id="IPR045031">
    <property type="entry name" value="DHP_synth-like"/>
</dbReference>
<dbReference type="GO" id="GO:0004156">
    <property type="term" value="F:dihydropteroate synthase activity"/>
    <property type="evidence" value="ECO:0007669"/>
    <property type="project" value="UniProtKB-EC"/>
</dbReference>
<evidence type="ECO:0000256" key="7">
    <source>
        <dbReference type="ARBA" id="ARBA00016919"/>
    </source>
</evidence>
<protein>
    <recommendedName>
        <fullName evidence="7 14">Dihydropteroate synthase</fullName>
        <shortName evidence="14">DHPS</shortName>
        <ecNumber evidence="6 14">2.5.1.15</ecNumber>
    </recommendedName>
    <alternativeName>
        <fullName evidence="12 14">Dihydropteroate pyrophosphorylase</fullName>
    </alternativeName>
</protein>
<dbReference type="Proteomes" id="UP000218765">
    <property type="component" value="Chromosome"/>
</dbReference>
<dbReference type="UniPathway" id="UPA00077">
    <property type="reaction ID" value="UER00156"/>
</dbReference>
<dbReference type="PANTHER" id="PTHR20941:SF1">
    <property type="entry name" value="FOLIC ACID SYNTHESIS PROTEIN FOL1"/>
    <property type="match status" value="1"/>
</dbReference>
<comment type="catalytic activity">
    <reaction evidence="1">
        <text>(7,8-dihydropterin-6-yl)methyl diphosphate + 4-aminobenzoate = 7,8-dihydropteroate + diphosphate</text>
        <dbReference type="Rhea" id="RHEA:19949"/>
        <dbReference type="ChEBI" id="CHEBI:17836"/>
        <dbReference type="ChEBI" id="CHEBI:17839"/>
        <dbReference type="ChEBI" id="CHEBI:33019"/>
        <dbReference type="ChEBI" id="CHEBI:72950"/>
        <dbReference type="EC" id="2.5.1.15"/>
    </reaction>
</comment>
<keyword evidence="17" id="KW-1185">Reference proteome</keyword>
<dbReference type="AlphaFoldDB" id="A0A1Z4VR32"/>
<reference evidence="16 17" key="1">
    <citation type="submission" date="2017-05" db="EMBL/GenBank/DDBJ databases">
        <title>Thiocyanate degradation by Thiohalobacter thiocyanaticus FOKN1.</title>
        <authorList>
            <person name="Oshiki M."/>
            <person name="Fukushima T."/>
            <person name="Kawano S."/>
            <person name="Nakagawa J."/>
        </authorList>
    </citation>
    <scope>NUCLEOTIDE SEQUENCE [LARGE SCALE GENOMIC DNA]</scope>
    <source>
        <strain evidence="16 17">FOKN1</strain>
    </source>
</reference>
<evidence type="ECO:0000256" key="9">
    <source>
        <dbReference type="ARBA" id="ARBA00022723"/>
    </source>
</evidence>
<dbReference type="EMBL" id="AP018052">
    <property type="protein sequence ID" value="BAZ94091.1"/>
    <property type="molecule type" value="Genomic_DNA"/>
</dbReference>
<comment type="subunit">
    <text evidence="5">Homodimer.</text>
</comment>
<feature type="domain" description="Pterin-binding" evidence="15">
    <location>
        <begin position="15"/>
        <end position="267"/>
    </location>
</feature>
<evidence type="ECO:0000256" key="2">
    <source>
        <dbReference type="ARBA" id="ARBA00001946"/>
    </source>
</evidence>
<dbReference type="CDD" id="cd00739">
    <property type="entry name" value="DHPS"/>
    <property type="match status" value="1"/>
</dbReference>
<keyword evidence="11 14" id="KW-0289">Folate biosynthesis</keyword>
<evidence type="ECO:0000256" key="3">
    <source>
        <dbReference type="ARBA" id="ARBA00004763"/>
    </source>
</evidence>
<dbReference type="PROSITE" id="PS00793">
    <property type="entry name" value="DHPS_2"/>
    <property type="match status" value="1"/>
</dbReference>
<dbReference type="RefSeq" id="WP_096366215.1">
    <property type="nucleotide sequence ID" value="NZ_AP018052.1"/>
</dbReference>
<evidence type="ECO:0000256" key="11">
    <source>
        <dbReference type="ARBA" id="ARBA00022909"/>
    </source>
</evidence>